<evidence type="ECO:0000256" key="5">
    <source>
        <dbReference type="SAM" id="MobiDB-lite"/>
    </source>
</evidence>
<feature type="compositionally biased region" description="Polar residues" evidence="5">
    <location>
        <begin position="578"/>
        <end position="604"/>
    </location>
</feature>
<evidence type="ECO:0000256" key="2">
    <source>
        <dbReference type="ARBA" id="ARBA00023125"/>
    </source>
</evidence>
<keyword evidence="1" id="KW-0805">Transcription regulation</keyword>
<dbReference type="CDD" id="cd00067">
    <property type="entry name" value="GAL4"/>
    <property type="match status" value="1"/>
</dbReference>
<feature type="compositionally biased region" description="Acidic residues" evidence="5">
    <location>
        <begin position="311"/>
        <end position="320"/>
    </location>
</feature>
<evidence type="ECO:0000256" key="3">
    <source>
        <dbReference type="ARBA" id="ARBA00023163"/>
    </source>
</evidence>
<evidence type="ECO:0000313" key="7">
    <source>
        <dbReference type="EMBL" id="ETN40142.1"/>
    </source>
</evidence>
<evidence type="ECO:0000256" key="1">
    <source>
        <dbReference type="ARBA" id="ARBA00023015"/>
    </source>
</evidence>
<dbReference type="Proteomes" id="UP000030752">
    <property type="component" value="Unassembled WGS sequence"/>
</dbReference>
<keyword evidence="3" id="KW-0804">Transcription</keyword>
<feature type="region of interest" description="Disordered" evidence="5">
    <location>
        <begin position="578"/>
        <end position="606"/>
    </location>
</feature>
<dbReference type="AlphaFoldDB" id="W2RUL7"/>
<evidence type="ECO:0000259" key="6">
    <source>
        <dbReference type="PROSITE" id="PS50048"/>
    </source>
</evidence>
<feature type="region of interest" description="Disordered" evidence="5">
    <location>
        <begin position="309"/>
        <end position="328"/>
    </location>
</feature>
<dbReference type="CDD" id="cd12148">
    <property type="entry name" value="fungal_TF_MHR"/>
    <property type="match status" value="1"/>
</dbReference>
<dbReference type="InterPro" id="IPR036864">
    <property type="entry name" value="Zn2-C6_fun-type_DNA-bd_sf"/>
</dbReference>
<dbReference type="GO" id="GO:0008270">
    <property type="term" value="F:zinc ion binding"/>
    <property type="evidence" value="ECO:0007669"/>
    <property type="project" value="InterPro"/>
</dbReference>
<dbReference type="Gene3D" id="4.10.240.10">
    <property type="entry name" value="Zn(2)-C6 fungal-type DNA-binding domain"/>
    <property type="match status" value="1"/>
</dbReference>
<dbReference type="HOGENOM" id="CLU_004835_0_0_1"/>
<dbReference type="PANTHER" id="PTHR47785:SF4">
    <property type="entry name" value="ZN(II)2CYS6 TRANSCRIPTION FACTOR (EUROFUNG)"/>
    <property type="match status" value="1"/>
</dbReference>
<dbReference type="InParanoid" id="W2RUL7"/>
<dbReference type="PROSITE" id="PS50048">
    <property type="entry name" value="ZN2_CY6_FUNGAL_2"/>
    <property type="match status" value="1"/>
</dbReference>
<dbReference type="STRING" id="1220924.W2RUL7"/>
<dbReference type="PROSITE" id="PS00463">
    <property type="entry name" value="ZN2_CY6_FUNGAL_1"/>
    <property type="match status" value="1"/>
</dbReference>
<organism evidence="7 8">
    <name type="scientific">Cyphellophora europaea (strain CBS 101466)</name>
    <name type="common">Phialophora europaea</name>
    <dbReference type="NCBI Taxonomy" id="1220924"/>
    <lineage>
        <taxon>Eukaryota</taxon>
        <taxon>Fungi</taxon>
        <taxon>Dikarya</taxon>
        <taxon>Ascomycota</taxon>
        <taxon>Pezizomycotina</taxon>
        <taxon>Eurotiomycetes</taxon>
        <taxon>Chaetothyriomycetidae</taxon>
        <taxon>Chaetothyriales</taxon>
        <taxon>Cyphellophoraceae</taxon>
        <taxon>Cyphellophora</taxon>
    </lineage>
</organism>
<dbReference type="RefSeq" id="XP_008716985.1">
    <property type="nucleotide sequence ID" value="XM_008718763.1"/>
</dbReference>
<feature type="region of interest" description="Disordered" evidence="5">
    <location>
        <begin position="1"/>
        <end position="190"/>
    </location>
</feature>
<dbReference type="SMART" id="SM00066">
    <property type="entry name" value="GAL4"/>
    <property type="match status" value="1"/>
</dbReference>
<sequence length="1020" mass="113013">MASWHQPPSQYSEPPEHRPPPQDLPPQQSYPPPGHHPPPPHSQTPYPQPPTRENSGPYPPDPAYSRQGSVSAPTRSPAEPQHNRYPPPGSAPPPHESPYYSQAAAPEYHRPPVPYGPPDSQPNGTHPPPPLHVQTGHEMMGGQPGAPPPPHSHHGYGHAPPHSAPPPPTPGGYYPQYYDSAQQRRKPVRAAQACDSCRQRKAKCDEGRPECQHCKDNNLKCTYREMPPQKSEKQVMQITEKLESLADNVNLLVANQKSQQQQIQKLLDMQSALGGNSTNFQSSQTVPPSRPPMPNFKSEETQAHARANFEETADKEEGDPEDKGEKLEYSMPPKHTTAVHHMFEWPLIQALIPKNQSNTYVMDTELSRGLLRLYGCGEGEDKGDGHEGAPSPANSQSSEGRIIDDETTSSSPHGVWGNGQLPPPPTSNEQNAREHPGGLSPRGGLMLDSEAVDLYFRSYMDNMHILHPFLEPRVLRKMIHDFKRKYSWDYRPHHATAQVTGAKRKREATDSPTPLDEIPSTFAGGRPHSRAVNSSMIEHSVANAIVLLVIALGKVCGHKEPLPGPASTATIRTSTPHTMYSTLSDLPHNNTKSAPASPYHQPNGNHAAVAVSSPSNPQGKNMDVIPGLSYFAKAADIIGELPGGVDVSHIQANLLAGLYMGQLARIIASHYYISVACRACQILIESTAYRRNEMSKSRRNLINFAFWSCLQLESDILAEVELPPSGITRYEGRQHQEMPNNVTLDTIPEGGREDILRFYSYQIQLRRTMNDIHSMLYRRAPRQNPKPVLALVGVLETNLQSWRAMLMDWDWDDDDHESPHINMARMRAKYYGARYIIHRPMLHFCLRMTAPTTPSIKHSDSPQASDPSAFPSPIQPGYSPAGRGRRYSEMGPPSLGRAPIPIAEEILTSARKCVQAAIRSTTSFDKVPKRLIITNIFGTAHAQFGNMLVLAATYTSPHPDLSSMVNESTLRHLFHRTLGILQANESISPVLAKDFRILQQVRANVFPDTKPSMSSSFSSR</sequence>
<feature type="region of interest" description="Disordered" evidence="5">
    <location>
        <begin position="379"/>
        <end position="444"/>
    </location>
</feature>
<protein>
    <recommendedName>
        <fullName evidence="6">Zn(2)-C6 fungal-type domain-containing protein</fullName>
    </recommendedName>
</protein>
<dbReference type="InterPro" id="IPR053181">
    <property type="entry name" value="EcdB-like_regulator"/>
</dbReference>
<dbReference type="eggNOG" id="ENOG502QT5J">
    <property type="taxonomic scope" value="Eukaryota"/>
</dbReference>
<feature type="region of interest" description="Disordered" evidence="5">
    <location>
        <begin position="274"/>
        <end position="302"/>
    </location>
</feature>
<dbReference type="SUPFAM" id="SSF57701">
    <property type="entry name" value="Zn2/Cys6 DNA-binding domain"/>
    <property type="match status" value="1"/>
</dbReference>
<keyword evidence="4" id="KW-0539">Nucleus</keyword>
<feature type="region of interest" description="Disordered" evidence="5">
    <location>
        <begin position="496"/>
        <end position="527"/>
    </location>
</feature>
<evidence type="ECO:0000256" key="4">
    <source>
        <dbReference type="ARBA" id="ARBA00023242"/>
    </source>
</evidence>
<dbReference type="Pfam" id="PF00172">
    <property type="entry name" value="Zn_clus"/>
    <property type="match status" value="1"/>
</dbReference>
<feature type="compositionally biased region" description="Polar residues" evidence="5">
    <location>
        <begin position="854"/>
        <end position="866"/>
    </location>
</feature>
<feature type="compositionally biased region" description="Pro residues" evidence="5">
    <location>
        <begin position="21"/>
        <end position="50"/>
    </location>
</feature>
<dbReference type="EMBL" id="KB822720">
    <property type="protein sequence ID" value="ETN40142.1"/>
    <property type="molecule type" value="Genomic_DNA"/>
</dbReference>
<dbReference type="OrthoDB" id="5244761at2759"/>
<dbReference type="InterPro" id="IPR001138">
    <property type="entry name" value="Zn2Cys6_DnaBD"/>
</dbReference>
<feature type="region of interest" description="Disordered" evidence="5">
    <location>
        <begin position="854"/>
        <end position="894"/>
    </location>
</feature>
<keyword evidence="2" id="KW-0238">DNA-binding</keyword>
<dbReference type="GeneID" id="19971757"/>
<dbReference type="GO" id="GO:0000981">
    <property type="term" value="F:DNA-binding transcription factor activity, RNA polymerase II-specific"/>
    <property type="evidence" value="ECO:0007669"/>
    <property type="project" value="InterPro"/>
</dbReference>
<dbReference type="VEuPathDB" id="FungiDB:HMPREF1541_04418"/>
<proteinExistence type="predicted"/>
<accession>W2RUL7</accession>
<dbReference type="GO" id="GO:0003677">
    <property type="term" value="F:DNA binding"/>
    <property type="evidence" value="ECO:0007669"/>
    <property type="project" value="UniProtKB-KW"/>
</dbReference>
<dbReference type="PANTHER" id="PTHR47785">
    <property type="entry name" value="ZN(II)2CYS6 TRANSCRIPTION FACTOR (EUROFUNG)-RELATED-RELATED"/>
    <property type="match status" value="1"/>
</dbReference>
<gene>
    <name evidence="7" type="ORF">HMPREF1541_04418</name>
</gene>
<feature type="compositionally biased region" description="Polar residues" evidence="5">
    <location>
        <begin position="274"/>
        <end position="287"/>
    </location>
</feature>
<evidence type="ECO:0000313" key="8">
    <source>
        <dbReference type="Proteomes" id="UP000030752"/>
    </source>
</evidence>
<name>W2RUL7_CYPE1</name>
<feature type="domain" description="Zn(2)-C6 fungal-type" evidence="6">
    <location>
        <begin position="193"/>
        <end position="223"/>
    </location>
</feature>
<feature type="compositionally biased region" description="Pro residues" evidence="5">
    <location>
        <begin position="85"/>
        <end position="96"/>
    </location>
</feature>
<feature type="compositionally biased region" description="Pro residues" evidence="5">
    <location>
        <begin position="111"/>
        <end position="131"/>
    </location>
</feature>
<reference evidence="7 8" key="1">
    <citation type="submission" date="2013-03" db="EMBL/GenBank/DDBJ databases">
        <title>The Genome Sequence of Phialophora europaea CBS 101466.</title>
        <authorList>
            <consortium name="The Broad Institute Genomics Platform"/>
            <person name="Cuomo C."/>
            <person name="de Hoog S."/>
            <person name="Gorbushina A."/>
            <person name="Walker B."/>
            <person name="Young S.K."/>
            <person name="Zeng Q."/>
            <person name="Gargeya S."/>
            <person name="Fitzgerald M."/>
            <person name="Haas B."/>
            <person name="Abouelleil A."/>
            <person name="Allen A.W."/>
            <person name="Alvarado L."/>
            <person name="Arachchi H.M."/>
            <person name="Berlin A.M."/>
            <person name="Chapman S.B."/>
            <person name="Gainer-Dewar J."/>
            <person name="Goldberg J."/>
            <person name="Griggs A."/>
            <person name="Gujja S."/>
            <person name="Hansen M."/>
            <person name="Howarth C."/>
            <person name="Imamovic A."/>
            <person name="Ireland A."/>
            <person name="Larimer J."/>
            <person name="McCowan C."/>
            <person name="Murphy C."/>
            <person name="Pearson M."/>
            <person name="Poon T.W."/>
            <person name="Priest M."/>
            <person name="Roberts A."/>
            <person name="Saif S."/>
            <person name="Shea T."/>
            <person name="Sisk P."/>
            <person name="Sykes S."/>
            <person name="Wortman J."/>
            <person name="Nusbaum C."/>
            <person name="Birren B."/>
        </authorList>
    </citation>
    <scope>NUCLEOTIDE SEQUENCE [LARGE SCALE GENOMIC DNA]</scope>
    <source>
        <strain evidence="7 8">CBS 101466</strain>
    </source>
</reference>
<keyword evidence="8" id="KW-1185">Reference proteome</keyword>